<sequence>MPHLPPDSSPYPPHARPPHAFPPYTPPSSRAPEAPEAPEAPLHLTYPWQPPAPPPPAPASPRRRPAPGPGHRGDLRQLRGAYRRQRRVATLTALGYFTLFLLLSAFAPALMTGAVTGGLTTGLLVGLLQLPVMCLAIALYEVTARRRLDRLAARLRKLVELEASRG</sequence>
<dbReference type="EMBL" id="CP023690">
    <property type="protein sequence ID" value="QEV60444.1"/>
    <property type="molecule type" value="Genomic_DNA"/>
</dbReference>
<reference evidence="4 5" key="1">
    <citation type="submission" date="2017-09" db="EMBL/GenBank/DDBJ databases">
        <authorList>
            <person name="Lee N."/>
            <person name="Cho B.-K."/>
        </authorList>
    </citation>
    <scope>NUCLEOTIDE SEQUENCE [LARGE SCALE GENOMIC DNA]</scope>
    <source>
        <strain evidence="4 5">ATCC 27465</strain>
    </source>
</reference>
<name>A0A5P2X9U0_STRST</name>
<evidence type="ECO:0000256" key="1">
    <source>
        <dbReference type="SAM" id="MobiDB-lite"/>
    </source>
</evidence>
<feature type="compositionally biased region" description="Low complexity" evidence="1">
    <location>
        <begin position="31"/>
        <end position="41"/>
    </location>
</feature>
<dbReference type="KEGG" id="sspb:CP982_18365"/>
<evidence type="ECO:0000313" key="5">
    <source>
        <dbReference type="Proteomes" id="UP000326505"/>
    </source>
</evidence>
<dbReference type="AlphaFoldDB" id="A0A5P2X9U0"/>
<dbReference type="Proteomes" id="UP000326505">
    <property type="component" value="Chromosome"/>
</dbReference>
<gene>
    <name evidence="4" type="ORF">CP982_18365</name>
    <name evidence="3" type="ORF">FHS40_006891</name>
</gene>
<keyword evidence="2" id="KW-1133">Transmembrane helix</keyword>
<evidence type="ECO:0000313" key="6">
    <source>
        <dbReference type="Proteomes" id="UP000549009"/>
    </source>
</evidence>
<dbReference type="InterPro" id="IPR007436">
    <property type="entry name" value="DUF485"/>
</dbReference>
<keyword evidence="6" id="KW-1185">Reference proteome</keyword>
<feature type="region of interest" description="Disordered" evidence="1">
    <location>
        <begin position="1"/>
        <end position="80"/>
    </location>
</feature>
<keyword evidence="2" id="KW-0812">Transmembrane</keyword>
<reference evidence="3 6" key="2">
    <citation type="submission" date="2020-08" db="EMBL/GenBank/DDBJ databases">
        <title>Genomic Encyclopedia of Type Strains, Phase III (KMG-III): the genomes of soil and plant-associated and newly described type strains.</title>
        <authorList>
            <person name="Whitman W."/>
        </authorList>
    </citation>
    <scope>NUCLEOTIDE SEQUENCE [LARGE SCALE GENOMIC DNA]</scope>
    <source>
        <strain evidence="3 6">CECT 3146</strain>
    </source>
</reference>
<proteinExistence type="predicted"/>
<evidence type="ECO:0000313" key="3">
    <source>
        <dbReference type="EMBL" id="MBB5107774.1"/>
    </source>
</evidence>
<dbReference type="EMBL" id="JACHJD010000015">
    <property type="protein sequence ID" value="MBB5107774.1"/>
    <property type="molecule type" value="Genomic_DNA"/>
</dbReference>
<keyword evidence="2" id="KW-0472">Membrane</keyword>
<feature type="transmembrane region" description="Helical" evidence="2">
    <location>
        <begin position="88"/>
        <end position="107"/>
    </location>
</feature>
<evidence type="ECO:0000256" key="2">
    <source>
        <dbReference type="SAM" id="Phobius"/>
    </source>
</evidence>
<dbReference type="Pfam" id="PF04341">
    <property type="entry name" value="DUF485"/>
    <property type="match status" value="1"/>
</dbReference>
<accession>A0A5P2X9U0</accession>
<evidence type="ECO:0000313" key="4">
    <source>
        <dbReference type="EMBL" id="QEV60444.1"/>
    </source>
</evidence>
<organism evidence="4 5">
    <name type="scientific">Streptomyces spectabilis</name>
    <dbReference type="NCBI Taxonomy" id="68270"/>
    <lineage>
        <taxon>Bacteria</taxon>
        <taxon>Bacillati</taxon>
        <taxon>Actinomycetota</taxon>
        <taxon>Actinomycetes</taxon>
        <taxon>Kitasatosporales</taxon>
        <taxon>Streptomycetaceae</taxon>
        <taxon>Streptomyces</taxon>
    </lineage>
</organism>
<dbReference type="RefSeq" id="WP_150511531.1">
    <property type="nucleotide sequence ID" value="NZ_BMSQ01000014.1"/>
</dbReference>
<feature type="transmembrane region" description="Helical" evidence="2">
    <location>
        <begin position="119"/>
        <end position="140"/>
    </location>
</feature>
<protein>
    <submittedName>
        <fullName evidence="4">DUF485 domain-containing protein</fullName>
    </submittedName>
    <submittedName>
        <fullName evidence="3">Uncharacterized membrane protein (DUF485 family)</fullName>
    </submittedName>
</protein>
<dbReference type="Proteomes" id="UP000549009">
    <property type="component" value="Unassembled WGS sequence"/>
</dbReference>
<feature type="compositionally biased region" description="Pro residues" evidence="1">
    <location>
        <begin position="48"/>
        <end position="59"/>
    </location>
</feature>
<feature type="compositionally biased region" description="Pro residues" evidence="1">
    <location>
        <begin position="1"/>
        <end position="26"/>
    </location>
</feature>